<keyword evidence="2" id="KW-1185">Reference proteome</keyword>
<gene>
    <name evidence="1" type="ORF">PG991_011134</name>
</gene>
<sequence>MVRRLPKEFRSKLYFKYQEKFIPDGIGVVYTVKFSPKEGGPDIVRRIDRMAFRAKSHLKVHL</sequence>
<name>A0ABR1REB4_9PEZI</name>
<protein>
    <submittedName>
        <fullName evidence="1">Mitochondrial matrix Mmp37-domain-containing protein</fullName>
    </submittedName>
</protein>
<proteinExistence type="predicted"/>
<evidence type="ECO:0000313" key="1">
    <source>
        <dbReference type="EMBL" id="KAK8008583.1"/>
    </source>
</evidence>
<dbReference type="Proteomes" id="UP001396898">
    <property type="component" value="Unassembled WGS sequence"/>
</dbReference>
<accession>A0ABR1REB4</accession>
<reference evidence="1 2" key="1">
    <citation type="submission" date="2023-01" db="EMBL/GenBank/DDBJ databases">
        <title>Analysis of 21 Apiospora genomes using comparative genomics revels a genus with tremendous synthesis potential of carbohydrate active enzymes and secondary metabolites.</title>
        <authorList>
            <person name="Sorensen T."/>
        </authorList>
    </citation>
    <scope>NUCLEOTIDE SEQUENCE [LARGE SCALE GENOMIC DNA]</scope>
    <source>
        <strain evidence="1 2">CBS 20057</strain>
    </source>
</reference>
<dbReference type="EMBL" id="JAQQWI010000016">
    <property type="protein sequence ID" value="KAK8008583.1"/>
    <property type="molecule type" value="Genomic_DNA"/>
</dbReference>
<evidence type="ECO:0000313" key="2">
    <source>
        <dbReference type="Proteomes" id="UP001396898"/>
    </source>
</evidence>
<comment type="caution">
    <text evidence="1">The sequence shown here is derived from an EMBL/GenBank/DDBJ whole genome shotgun (WGS) entry which is preliminary data.</text>
</comment>
<organism evidence="1 2">
    <name type="scientific">Apiospora marii</name>
    <dbReference type="NCBI Taxonomy" id="335849"/>
    <lineage>
        <taxon>Eukaryota</taxon>
        <taxon>Fungi</taxon>
        <taxon>Dikarya</taxon>
        <taxon>Ascomycota</taxon>
        <taxon>Pezizomycotina</taxon>
        <taxon>Sordariomycetes</taxon>
        <taxon>Xylariomycetidae</taxon>
        <taxon>Amphisphaeriales</taxon>
        <taxon>Apiosporaceae</taxon>
        <taxon>Apiospora</taxon>
    </lineage>
</organism>